<dbReference type="AlphaFoldDB" id="H2C4R7"/>
<dbReference type="EMBL" id="JH597761">
    <property type="protein sequence ID" value="EHP69859.1"/>
    <property type="molecule type" value="Genomic_DNA"/>
</dbReference>
<accession>H2C4R7</accession>
<dbReference type="HOGENOM" id="CLU_3227992_0_0_2"/>
<evidence type="ECO:0000313" key="1">
    <source>
        <dbReference type="EMBL" id="EHP69859.1"/>
    </source>
</evidence>
<dbReference type="Proteomes" id="UP000003980">
    <property type="component" value="Unassembled WGS sequence"/>
</dbReference>
<dbReference type="RefSeq" id="WP_009070051.1">
    <property type="nucleotide sequence ID" value="NZ_JH597761.1"/>
</dbReference>
<reference evidence="1 2" key="1">
    <citation type="submission" date="2012-01" db="EMBL/GenBank/DDBJ databases">
        <title>Improved High-Quality Draft sequence of Metallosphaera yellowstonensis MK1.</title>
        <authorList>
            <consortium name="US DOE Joint Genome Institute"/>
            <person name="Lucas S."/>
            <person name="Han J."/>
            <person name="Cheng J.-F."/>
            <person name="Goodwin L."/>
            <person name="Pitluck S."/>
            <person name="Peters L."/>
            <person name="Teshima H."/>
            <person name="Detter J.C."/>
            <person name="Han C."/>
            <person name="Tapia R."/>
            <person name="Land M."/>
            <person name="Hauser L."/>
            <person name="Kyrpides N."/>
            <person name="Kozubal M."/>
            <person name="Macur R.E."/>
            <person name="Jay Z."/>
            <person name="Inskeep W."/>
            <person name="Woyke T."/>
        </authorList>
    </citation>
    <scope>NUCLEOTIDE SEQUENCE [LARGE SCALE GENOMIC DNA]</scope>
    <source>
        <strain evidence="1 2">MK1</strain>
    </source>
</reference>
<protein>
    <submittedName>
        <fullName evidence="1">Uncharacterized protein</fullName>
    </submittedName>
</protein>
<keyword evidence="2" id="KW-1185">Reference proteome</keyword>
<evidence type="ECO:0000313" key="2">
    <source>
        <dbReference type="Proteomes" id="UP000003980"/>
    </source>
</evidence>
<proteinExistence type="predicted"/>
<organism evidence="1 2">
    <name type="scientific">Metallosphaera yellowstonensis MK1</name>
    <dbReference type="NCBI Taxonomy" id="671065"/>
    <lineage>
        <taxon>Archaea</taxon>
        <taxon>Thermoproteota</taxon>
        <taxon>Thermoprotei</taxon>
        <taxon>Sulfolobales</taxon>
        <taxon>Sulfolobaceae</taxon>
        <taxon>Metallosphaera</taxon>
    </lineage>
</organism>
<name>H2C4R7_9CREN</name>
<sequence>MIVKKIRGMIIVFPSEDIMNKVLKDAEIKPEEIEDVKNDKQ</sequence>
<gene>
    <name evidence="1" type="ORF">MetMK1DRAFT_00003610</name>
</gene>